<reference evidence="1 2" key="1">
    <citation type="submission" date="2024-09" db="EMBL/GenBank/DDBJ databases">
        <title>Floridaenema gen nov. (Aerosakkonemataceae, Aerosakkonematales ord. nov., Cyanobacteria) from benthic tropical and subtropical fresh waters, with the description of four new species.</title>
        <authorList>
            <person name="Moretto J.A."/>
            <person name="Berthold D.E."/>
            <person name="Lefler F.W."/>
            <person name="Huang I.-S."/>
            <person name="Laughinghouse H. IV."/>
        </authorList>
    </citation>
    <scope>NUCLEOTIDE SEQUENCE [LARGE SCALE GENOMIC DNA]</scope>
    <source>
        <strain evidence="1 2">BLCC-F50</strain>
    </source>
</reference>
<dbReference type="Gene3D" id="1.20.1220.20">
    <property type="entry name" value="Uncharcterised protein PF01724"/>
    <property type="match status" value="1"/>
</dbReference>
<protein>
    <submittedName>
        <fullName evidence="1">DUF29 domain-containing protein</fullName>
    </submittedName>
</protein>
<comment type="caution">
    <text evidence="1">The sequence shown here is derived from an EMBL/GenBank/DDBJ whole genome shotgun (WGS) entry which is preliminary data.</text>
</comment>
<evidence type="ECO:0000313" key="1">
    <source>
        <dbReference type="EMBL" id="MFB2896812.1"/>
    </source>
</evidence>
<dbReference type="PANTHER" id="PTHR34235:SF3">
    <property type="entry name" value="SLR1203 PROTEIN"/>
    <property type="match status" value="1"/>
</dbReference>
<gene>
    <name evidence="1" type="ORF">ACE1CI_28200</name>
</gene>
<dbReference type="EMBL" id="JBHFNR010000215">
    <property type="protein sequence ID" value="MFB2896812.1"/>
    <property type="molecule type" value="Genomic_DNA"/>
</dbReference>
<accession>A0ABV4XYQ4</accession>
<dbReference type="RefSeq" id="WP_413266429.1">
    <property type="nucleotide sequence ID" value="NZ_JBHFNR010000215.1"/>
</dbReference>
<dbReference type="Proteomes" id="UP001576784">
    <property type="component" value="Unassembled WGS sequence"/>
</dbReference>
<keyword evidence="2" id="KW-1185">Reference proteome</keyword>
<sequence length="148" mass="17825">MSVIDLKTLYETDDLEWLSATIELLKNRQFNALDVENLIEELEYLGRSEKSKVFSKLKNIVAHLLLLQYWESEREYNANGWREEIYNWRDELDRELTTNLRNYLEENLDLVYERAVGSVKRKTGYSVNFPEMRPSDYTLENLLDFDWE</sequence>
<organism evidence="1 2">
    <name type="scientific">Floridaenema flaviceps BLCC-F50</name>
    <dbReference type="NCBI Taxonomy" id="3153642"/>
    <lineage>
        <taxon>Bacteria</taxon>
        <taxon>Bacillati</taxon>
        <taxon>Cyanobacteriota</taxon>
        <taxon>Cyanophyceae</taxon>
        <taxon>Oscillatoriophycideae</taxon>
        <taxon>Aerosakkonematales</taxon>
        <taxon>Aerosakkonemataceae</taxon>
        <taxon>Floridanema</taxon>
        <taxon>Floridanema flaviceps</taxon>
    </lineage>
</organism>
<name>A0ABV4XYQ4_9CYAN</name>
<proteinExistence type="predicted"/>
<dbReference type="PANTHER" id="PTHR34235">
    <property type="entry name" value="SLR1203 PROTEIN-RELATED"/>
    <property type="match status" value="1"/>
</dbReference>
<dbReference type="Pfam" id="PF01724">
    <property type="entry name" value="DUF29"/>
    <property type="match status" value="1"/>
</dbReference>
<dbReference type="InterPro" id="IPR002636">
    <property type="entry name" value="DUF29"/>
</dbReference>
<evidence type="ECO:0000313" key="2">
    <source>
        <dbReference type="Proteomes" id="UP001576784"/>
    </source>
</evidence>